<gene>
    <name evidence="1" type="ORF">GDO78_014346</name>
</gene>
<dbReference type="AlphaFoldDB" id="A0A8J6JXN1"/>
<proteinExistence type="predicted"/>
<keyword evidence="2" id="KW-1185">Reference proteome</keyword>
<sequence length="108" mass="12055">MIVQSAVCLRGPQLSSDCCGVPAYQYKHLKNHFMLSLSVISREMYTKTVIKNAGLSNSVIICSAISSFFELPALVSRIYDRLGTYLWLSRCSPSKKRLRLAPSALQPE</sequence>
<dbReference type="Proteomes" id="UP000770717">
    <property type="component" value="Unassembled WGS sequence"/>
</dbReference>
<comment type="caution">
    <text evidence="1">The sequence shown here is derived from an EMBL/GenBank/DDBJ whole genome shotgun (WGS) entry which is preliminary data.</text>
</comment>
<protein>
    <submittedName>
        <fullName evidence="1">Uncharacterized protein</fullName>
    </submittedName>
</protein>
<evidence type="ECO:0000313" key="2">
    <source>
        <dbReference type="Proteomes" id="UP000770717"/>
    </source>
</evidence>
<organism evidence="1 2">
    <name type="scientific">Eleutherodactylus coqui</name>
    <name type="common">Puerto Rican coqui</name>
    <dbReference type="NCBI Taxonomy" id="57060"/>
    <lineage>
        <taxon>Eukaryota</taxon>
        <taxon>Metazoa</taxon>
        <taxon>Chordata</taxon>
        <taxon>Craniata</taxon>
        <taxon>Vertebrata</taxon>
        <taxon>Euteleostomi</taxon>
        <taxon>Amphibia</taxon>
        <taxon>Batrachia</taxon>
        <taxon>Anura</taxon>
        <taxon>Neobatrachia</taxon>
        <taxon>Hyloidea</taxon>
        <taxon>Eleutherodactylidae</taxon>
        <taxon>Eleutherodactylinae</taxon>
        <taxon>Eleutherodactylus</taxon>
        <taxon>Eleutherodactylus</taxon>
    </lineage>
</organism>
<evidence type="ECO:0000313" key="1">
    <source>
        <dbReference type="EMBL" id="KAG9471545.1"/>
    </source>
</evidence>
<name>A0A8J6JXN1_ELECQ</name>
<dbReference type="EMBL" id="WNTK01000133">
    <property type="protein sequence ID" value="KAG9471545.1"/>
    <property type="molecule type" value="Genomic_DNA"/>
</dbReference>
<accession>A0A8J6JXN1</accession>
<reference evidence="1" key="1">
    <citation type="thesis" date="2020" institute="ProQuest LLC" country="789 East Eisenhower Parkway, Ann Arbor, MI, USA">
        <title>Comparative Genomics and Chromosome Evolution.</title>
        <authorList>
            <person name="Mudd A.B."/>
        </authorList>
    </citation>
    <scope>NUCLEOTIDE SEQUENCE</scope>
    <source>
        <strain evidence="1">HN-11 Male</strain>
        <tissue evidence="1">Kidney and liver</tissue>
    </source>
</reference>